<evidence type="ECO:0000256" key="3">
    <source>
        <dbReference type="ARBA" id="ARBA00022441"/>
    </source>
</evidence>
<dbReference type="Pfam" id="PF17857">
    <property type="entry name" value="AAA_lid_1"/>
    <property type="match status" value="1"/>
</dbReference>
<dbReference type="FunFam" id="3.40.50.300:FF:000049">
    <property type="entry name" value="Dynein, axonemal, heavy chain 5"/>
    <property type="match status" value="1"/>
</dbReference>
<dbReference type="InterPro" id="IPR004273">
    <property type="entry name" value="Dynein_heavy_D6_P-loop"/>
</dbReference>
<dbReference type="FunFam" id="1.10.287.2620:FF:000002">
    <property type="entry name" value="Dynein heavy chain 2, axonemal"/>
    <property type="match status" value="1"/>
</dbReference>
<dbReference type="InterPro" id="IPR024317">
    <property type="entry name" value="Dynein_heavy_chain_D4_dom"/>
</dbReference>
<dbReference type="GO" id="GO:0008569">
    <property type="term" value="F:minus-end-directed microtubule motor activity"/>
    <property type="evidence" value="ECO:0007669"/>
    <property type="project" value="InterPro"/>
</dbReference>
<keyword evidence="10 16" id="KW-0175">Coiled coil</keyword>
<dbReference type="InterPro" id="IPR041228">
    <property type="entry name" value="Dynein_C"/>
</dbReference>
<dbReference type="FunFam" id="1.10.8.710:FF:000007">
    <property type="entry name" value="Putative dynein heavy chain"/>
    <property type="match status" value="1"/>
</dbReference>
<keyword evidence="8" id="KW-0067">ATP-binding</keyword>
<dbReference type="Gene3D" id="1.10.8.710">
    <property type="match status" value="1"/>
</dbReference>
<evidence type="ECO:0000256" key="15">
    <source>
        <dbReference type="PROSITE-ProRule" id="PRU00087"/>
    </source>
</evidence>
<dbReference type="InterPro" id="IPR026983">
    <property type="entry name" value="DHC"/>
</dbReference>
<dbReference type="Pfam" id="PF12780">
    <property type="entry name" value="AAA_8"/>
    <property type="match status" value="1"/>
</dbReference>
<dbReference type="Pfam" id="PF12774">
    <property type="entry name" value="AAA_6"/>
    <property type="match status" value="1"/>
</dbReference>
<evidence type="ECO:0000256" key="2">
    <source>
        <dbReference type="ARBA" id="ARBA00008887"/>
    </source>
</evidence>
<keyword evidence="6" id="KW-0677">Repeat</keyword>
<dbReference type="InterPro" id="IPR035699">
    <property type="entry name" value="AAA_6"/>
</dbReference>
<evidence type="ECO:0000256" key="16">
    <source>
        <dbReference type="SAM" id="Coils"/>
    </source>
</evidence>
<proteinExistence type="inferred from homology"/>
<dbReference type="InParanoid" id="C5KWA9"/>
<evidence type="ECO:0000256" key="11">
    <source>
        <dbReference type="ARBA" id="ARBA00023069"/>
    </source>
</evidence>
<dbReference type="InterPro" id="IPR017868">
    <property type="entry name" value="Filamin/ABP280_repeat-like"/>
</dbReference>
<comment type="subcellular location">
    <subcellularLocation>
        <location evidence="1">Cytoplasm</location>
        <location evidence="1">Cytoskeleton</location>
        <location evidence="1">Cilium axoneme</location>
    </subcellularLocation>
</comment>
<dbReference type="InterPro" id="IPR014756">
    <property type="entry name" value="Ig_E-set"/>
</dbReference>
<evidence type="ECO:0000256" key="7">
    <source>
        <dbReference type="ARBA" id="ARBA00022741"/>
    </source>
</evidence>
<dbReference type="InterPro" id="IPR043157">
    <property type="entry name" value="Dynein_AAA1S"/>
</dbReference>
<evidence type="ECO:0000313" key="19">
    <source>
        <dbReference type="Proteomes" id="UP000007800"/>
    </source>
</evidence>
<dbReference type="Gene3D" id="3.40.50.300">
    <property type="entry name" value="P-loop containing nucleotide triphosphate hydrolases"/>
    <property type="match status" value="4"/>
</dbReference>
<keyword evidence="7" id="KW-0547">Nucleotide-binding</keyword>
<dbReference type="InterPro" id="IPR003593">
    <property type="entry name" value="AAA+_ATPase"/>
</dbReference>
<dbReference type="FunFam" id="3.40.50.300:FF:001275">
    <property type="entry name" value="Dynein heavy chain, putative"/>
    <property type="match status" value="1"/>
</dbReference>
<protein>
    <submittedName>
        <fullName evidence="18">Dynein-1-alpha heavy chain, flagellar inner arm I1 complex, putative</fullName>
    </submittedName>
</protein>
<dbReference type="Gene3D" id="1.10.287.2620">
    <property type="match status" value="1"/>
</dbReference>
<keyword evidence="19" id="KW-1185">Reference proteome</keyword>
<dbReference type="InterPro" id="IPR024743">
    <property type="entry name" value="Dynein_HC_stalk"/>
</dbReference>
<dbReference type="GeneID" id="9056916"/>
<dbReference type="PROSITE" id="PS50194">
    <property type="entry name" value="FILAMIN_REPEAT"/>
    <property type="match status" value="1"/>
</dbReference>
<dbReference type="Pfam" id="PF03028">
    <property type="entry name" value="Dynein_heavy"/>
    <property type="match status" value="1"/>
</dbReference>
<dbReference type="Gene3D" id="6.10.140.1060">
    <property type="match status" value="1"/>
</dbReference>
<dbReference type="OrthoDB" id="424310at2759"/>
<dbReference type="SUPFAM" id="SSF52540">
    <property type="entry name" value="P-loop containing nucleoside triphosphate hydrolases"/>
    <property type="match status" value="4"/>
</dbReference>
<evidence type="ECO:0000313" key="18">
    <source>
        <dbReference type="EMBL" id="EER11220.1"/>
    </source>
</evidence>
<feature type="coiled-coil region" evidence="16">
    <location>
        <begin position="2931"/>
        <end position="2972"/>
    </location>
</feature>
<keyword evidence="3" id="KW-0880">Kelch repeat</keyword>
<keyword evidence="14" id="KW-0966">Cell projection</keyword>
<dbReference type="Pfam" id="PF17852">
    <property type="entry name" value="Dynein_AAA_lid"/>
    <property type="match status" value="1"/>
</dbReference>
<dbReference type="SUPFAM" id="SSF117281">
    <property type="entry name" value="Kelch motif"/>
    <property type="match status" value="2"/>
</dbReference>
<evidence type="ECO:0000256" key="8">
    <source>
        <dbReference type="ARBA" id="ARBA00022840"/>
    </source>
</evidence>
<dbReference type="InterPro" id="IPR041589">
    <property type="entry name" value="DNAH3_AAA_lid_1"/>
</dbReference>
<dbReference type="Gene3D" id="3.20.180.20">
    <property type="entry name" value="Dynein heavy chain, N-terminal domain 2"/>
    <property type="match status" value="1"/>
</dbReference>
<dbReference type="Gene3D" id="2.60.40.10">
    <property type="entry name" value="Immunoglobulins"/>
    <property type="match status" value="2"/>
</dbReference>
<evidence type="ECO:0000256" key="13">
    <source>
        <dbReference type="ARBA" id="ARBA00023212"/>
    </source>
</evidence>
<dbReference type="FunFam" id="1.10.8.720:FF:000002">
    <property type="entry name" value="Dynein heavy chain 9, axonemal"/>
    <property type="match status" value="1"/>
</dbReference>
<dbReference type="Gene3D" id="1.20.920.20">
    <property type="match status" value="1"/>
</dbReference>
<dbReference type="Gene3D" id="2.120.10.80">
    <property type="entry name" value="Kelch-type beta propeller"/>
    <property type="match status" value="2"/>
</dbReference>
<evidence type="ECO:0000256" key="9">
    <source>
        <dbReference type="ARBA" id="ARBA00023017"/>
    </source>
</evidence>
<dbReference type="SMART" id="SM00557">
    <property type="entry name" value="IG_FLMN"/>
    <property type="match status" value="1"/>
</dbReference>
<accession>C5KWA9</accession>
<dbReference type="FunFam" id="1.20.920.20:FF:000001">
    <property type="entry name" value="dynein heavy chain 2, axonemal"/>
    <property type="match status" value="1"/>
</dbReference>
<dbReference type="InterPro" id="IPR041466">
    <property type="entry name" value="Dynein_AAA5_ext"/>
</dbReference>
<dbReference type="InterPro" id="IPR013602">
    <property type="entry name" value="Dynein_heavy_linker"/>
</dbReference>
<dbReference type="InterPro" id="IPR042219">
    <property type="entry name" value="AAA_lid_11_sf"/>
</dbReference>
<dbReference type="GO" id="GO:0051959">
    <property type="term" value="F:dynein light intermediate chain binding"/>
    <property type="evidence" value="ECO:0007669"/>
    <property type="project" value="InterPro"/>
</dbReference>
<gene>
    <name evidence="18" type="ORF">Pmar_PMAR014521</name>
</gene>
<feature type="domain" description="AAA+ ATPase" evidence="17">
    <location>
        <begin position="1476"/>
        <end position="1614"/>
    </location>
</feature>
<dbReference type="RefSeq" id="XP_002779425.1">
    <property type="nucleotide sequence ID" value="XM_002779379.1"/>
</dbReference>
<comment type="similarity">
    <text evidence="2">Belongs to the dynein heavy chain family.</text>
</comment>
<dbReference type="FunFam" id="3.40.50.300:FF:002141">
    <property type="entry name" value="Dynein heavy chain"/>
    <property type="match status" value="1"/>
</dbReference>
<dbReference type="GO" id="GO:0030286">
    <property type="term" value="C:dynein complex"/>
    <property type="evidence" value="ECO:0007669"/>
    <property type="project" value="UniProtKB-KW"/>
</dbReference>
<dbReference type="Pfam" id="PF12777">
    <property type="entry name" value="MT"/>
    <property type="match status" value="1"/>
</dbReference>
<dbReference type="InterPro" id="IPR015915">
    <property type="entry name" value="Kelch-typ_b-propeller"/>
</dbReference>
<name>C5KWA9_PERM5</name>
<evidence type="ECO:0000256" key="12">
    <source>
        <dbReference type="ARBA" id="ARBA00023175"/>
    </source>
</evidence>
<keyword evidence="13" id="KW-0206">Cytoskeleton</keyword>
<dbReference type="PANTHER" id="PTHR45703:SF8">
    <property type="entry name" value="DYNEINS HEAVY CHAIN"/>
    <property type="match status" value="1"/>
</dbReference>
<dbReference type="InterPro" id="IPR027417">
    <property type="entry name" value="P-loop_NTPase"/>
</dbReference>
<dbReference type="Gene3D" id="1.10.8.720">
    <property type="entry name" value="Region D6 of dynein motor"/>
    <property type="match status" value="1"/>
</dbReference>
<keyword evidence="9" id="KW-0243">Dynein</keyword>
<dbReference type="Gene3D" id="1.20.140.100">
    <property type="entry name" value="Dynein heavy chain, N-terminal domain 2"/>
    <property type="match status" value="1"/>
</dbReference>
<dbReference type="Gene3D" id="1.20.1270.280">
    <property type="match status" value="1"/>
</dbReference>
<keyword evidence="11" id="KW-0969">Cilium</keyword>
<evidence type="ECO:0000259" key="17">
    <source>
        <dbReference type="SMART" id="SM00382"/>
    </source>
</evidence>
<keyword evidence="5" id="KW-0493">Microtubule</keyword>
<dbReference type="Pfam" id="PF12781">
    <property type="entry name" value="AAA_9"/>
    <property type="match status" value="1"/>
</dbReference>
<keyword evidence="4" id="KW-0963">Cytoplasm</keyword>
<evidence type="ECO:0000256" key="14">
    <source>
        <dbReference type="ARBA" id="ARBA00023273"/>
    </source>
</evidence>
<dbReference type="InterPro" id="IPR035706">
    <property type="entry name" value="AAA_9"/>
</dbReference>
<dbReference type="InterPro" id="IPR013783">
    <property type="entry name" value="Ig-like_fold"/>
</dbReference>
<evidence type="ECO:0000256" key="4">
    <source>
        <dbReference type="ARBA" id="ARBA00022490"/>
    </source>
</evidence>
<dbReference type="Pfam" id="PF08393">
    <property type="entry name" value="DHC_N2"/>
    <property type="match status" value="1"/>
</dbReference>
<dbReference type="GO" id="GO:0005930">
    <property type="term" value="C:axoneme"/>
    <property type="evidence" value="ECO:0007669"/>
    <property type="project" value="UniProtKB-SubCell"/>
</dbReference>
<sequence>MPQPYAWVRLKNSGSTSISPRSGHTITATPHGFICYGGMDGRRNDLGNPAPNSDLYVLKLHPQYQYEWEVVELDPSSSSPPGRTLHTATCVTDDEVFFFGGIHSATPYQCLNDGWVLDVSCMEWKNIAFKASQQDKKSAGVRRLTGLIEEVVHNAEGLVDGRFKLRRPSLNNNRPTKTVGFADIVGAMTGKKKSTMLGAGSSKFKSIIQVKGTRKKTMLPSGKTVGGGQNAASGALRDEQDAFHEDIVSLVSSIVNQDDESKKQPPNVPAPRANHTATLVENSIVLFGGHGGQGYSRRPFNDVHVLNLDNDKWIELQCQGNPPAPRSGHGAFSKDGNLFVFGGWNNEHQFNDVFMLDVENKDWTDLDLGWSCPRWNFSLQLVHAIPSWRVFVFGGACDKDGGGRSLGAFDQRIGVLDLAEKFCWSEPSLEAPTSAALRDMQEDFLANSLGQMPETFMPPAREHASVVYEADESRLIVFGGWSNKWLDDVWQINVSSIVGPPYAIAKVEPALGPVTGNQLLRIRCVGATSAQGTVTVRFSTAKHTADSIGTVVDDNTIECLTPAVIQTIGPKRCEVRFAIGAKDFTTTVTHYDYYLNTIAEKSLCYGPGLLNDGEAGKENRFIIQGRNNLGENRTSGADKFVISVMQDGEELYDESTCFHDFDNGRYEVTYTAKAGGGDITVRVNLIDENDKEQPIRGSPFTATCCETAKPRANEYAGPLVVGFITKSVKELEEFFKATDAGINIKLNAGDVKSLIKVKNYIKTMYEEEERLILKQDEVLESLGALEREGLPNEKALKALRKTWDSLATVKEACKHKEKEIAPMVQKESDIYKAKIAEFEEGLKEYQAGLKKEAYYFYKSGLELAMERIAGVTADLDEFDKQMESLTHIAENFDYPEQLNNSRKLMTAMREDVAIMLSLWEFEDLRIQNTEVFLVVRWGDLVPDQMEEEIKLMFKQLKDIKVDKKRDAFLGMQDVMRKWTTFCPLVAELRDPAMRGRHWMALMDLCGKNISVSPRILLRDMWNLELHKFSDAVEEIGDQAKQEAKMEKTLAKLTETWAGIEYDFTHHKDTDIQLMKISDENFEMLEEHQVQVQNMFASRFLATFENEVTSWQKTLANVSEVSLLLAEVQRSWSFLENLFIHSEEVKKELPAESEKFVGIDMDVKDILKKGEHLRLCKDFCNESGIFGTLEKAQNELNVCEKALNDFMDGKRRAFPRFYFVSTSDLLDILSNGNTPSKVMPHLAKVFQAVQTYELEYPDGKDQRPAAVGMESCVGVEYVPFPEPTLLAGKVEIYMESCVAAFRTALKYYAKKALLDCEEVSRGEWVKGVTAAQCALMVNMIMWVRMVERAFDAYNEGDKEAVQKSSQRVSDLLLDLIRLTQTALDKPQRMKVMCMITLDAHNRDITEKLVQEAVITPDAFQWQAQLKAYWDVEADDCRQKIADAAFWYGYEYLGNGPRLVVTPLTDRIYVTATQALHLNMGCAPAGPAGTGKTETTKDLANAVAKACFVFNASPEMDYQTMGAIFKGLASSGTWGCFDEFNRLVPEVLSVCTVQFKAVCDAVKAKLKVFVLQGDEITLDPSCGAFITMNPGYLGRSELPEGLKALFRPITVMVPDFALIMENMFMAEGFLEAKILAKKFSTLYFLCQDLLSKAPQYDWGMRAIKSVLVVAGGFKRAEPDLSEQAVLMRSLRDTNVAKIDGDDLKIFMGLLGDLFPGIDVPRARDHKFEDVTNSRLFRSMEECGLTPDPEGYLLLKITQLVELMVIRHCIFLMGPPGSFKSTVWRILAKAKDKVGDKTTWIDLNPKSISTNELYGYVNMATREWKDGILSKTMRHLGQIQDTHPKWIILDGDLDANWIESMNSVMDDNRLLTLPSNERIPLKTHMKMIFEIRDLAYATPATVTRAGVVFMVDYAGVQWKSYKTSWIKRLEVADSVKEQMEKLFDKYCPDTLMYMLKHCKIQVPLVDISMIQSLCLLMESLMGAGSTDSKEAPQIELDALEYWFCFCMVWAVGGCLAEVDGVDYRKQFSNWWKQEMKTIKFPSKGTVFDYFVQDARMEEWSIIVDPLEYSSEVPMNQVTVPTSETVATSYFMQALMKVHQPVMLIGLAGCGKTAMCNGLLRNLEPDVFASHMMNMNYYTDSSLLQTMMEIPLEKKAGRLFAPPGKLHLIYFIDDLNMPALDLYNTQSAIALLRQCQDYKHIYDRTKMTLKDIGNTQYLACMNPTAGSFTVNPRLQRHFWTCAVPFPEQSALQTIYSTYMRGHFERLKFKPAVNEIISSVIKAALTLHGSCTSAFRKTAANFHYEFNIRHLAGVFGGLLQAKPKEFTDPEKLVLLWLHESERVYGDRLVSAGDLKKYRGLAAELSKKMFGKFNLAKYFQEKNPEPLVFAPFSKGFDEACYDRIPGVDRLSELLTEALRDYNENNAAMDLVLFEEAMKHVGKITRIISNPSGHALLVGVGGSGRQSLSRLSAFIGQCVTVMIVISGKYSMNDLRTDLQAMYNKAGVKDEGVMFLFTDGQITNEKFLVYINDLLASGDIADLYAAEDKDVIRNAVRSGCKGAGIPDTPENLWSFFLTRIRKNLHMSICFSPVGDAMRSRARKFPALVNCTVIDWFQPWPKDALRSVGEKFLAEVEQLGPADGELRAGVVEFLPFSFEAVGHQSEKFIEVERRFAYTTPKSFLELIKLYTSMLGKKLQALEDKQYRLSNGLDKLKETAEQVAGLEEVLKEKAVVVEQKAKEADAFAEEVGREKTKVNAEAEKANTESIACEEIAKNVKIQQKSCEEDLAKAIPLVEKAEAALDVLNKKDFQELKSFAKPPAGVDKVCEACMHLMAGIDPSIDVDKKGKVKDPSWKGATKMMGNPEKFLESLKAFKGEIDDSNVPKQNIEYARPLTQAEDFTVESMKKKSAAAAGLCEWVLNIIMYYDVVITVEPKKQSLREANEMLASANERLAAVQAQVAELQAQLAKLVAEFDAAIAEKDAVMAEAQKCQTKLEMAQRLIGALGANGVIWEQTVSQIAVDLEVMPGDVLIACSFVSYVGVFTRQYREDCINTFVDFLNKNNVPLSAKCDPLAILASEADMAGWATQGLPSDRVSCENGAIMTNSERWCLIIDPQLQGIAWIKNKEANNNLQVTRMGRSKMVPTFEASLDQGKTVLIENMGESIDAVLAPVIGRNTIRRGKNRLIKLGDKEIHYHPNFRLFMQTKLSNPHYPPEIQAECTIINFTVTEQGLEDQLLFLVVRLERPDLAKQKADLIVQQNEFKVKLAELEALLLEKLANSEGDILDDVDLILSLEEAKKTSDEVKEKVVVAQETEARINETSENYRPSANRGALLFFLLMDLCKVHSFYKYSLDAFVQVVTRAVDSVSLRKPKVEPVAAKVEEVKEREAAGGAQEGNERLVIGIVVMEDADSSDGEEGDEVAAVVEEEVVEEEEEEEVNDVIELIGKDLLNRVELLMKVITIFTFNYTRRGLFDKHKLIVASLLCLRVLVRNKVVTQSEVDILIRAPPDPAAPPMPDPMKSWLTEFIWQQLKTVETIPAFKSSSSGALTQNIEQDSLGWKRWYAEAAAEIADLPRSFRDLSPFHRLILLRVLRPDRLSAALTQFVNDNLGSDFVEQAPFDMDATFLESSNLTPLFFVLFPGVDPTPTVERAAKNIGITDKNGKFVNISMGQGQEQVAVNALNSCAENGGWVMLQNVHLMQGWLKSFERALEVVEENAHEDFRCIITSNVRRAWSKFNQEQLDNSSKPREFKSCLFALCFFHALVVGRKRFGPQGWSRAYPFNDGDLTICGSVLNNYLEKYEQVPWPDLRYIFGEIMYGGHITDQWDRRTNNTYLSTLIVPELLQNMNLAPGFKSPDSNKLDYPAYNKYIDEKMPPEAPQMFGLHPNAEIGFLTTQGGTTFQTILELQGGSGGGSSGDMMAGVGEIITSYLESLPSNLDMIEIRSNITEWNPYIIVSLQESERMNVLLSEIRRSLVELEMGLSGALNVTDAMETLANNLSLNKVNPEWEKRAYWSLKNLAGWYTDLLQRVAQLEEWTTKLTLLKSLWISGLFNPMSFLTAVMQVTAREYSLPLDYMTNRCLFTNFTDTHGDFGGSNVPAQGVYCHGFFLEGAGWELGKGEEEGYVTDSRLKDLHPVMPVLNVFAVHIDEMSWEGMYHCPVFITSMRGPTYVFQANLRMDADDTEARWVLAGAALLLTDD</sequence>
<evidence type="ECO:0000256" key="10">
    <source>
        <dbReference type="ARBA" id="ARBA00023054"/>
    </source>
</evidence>
<dbReference type="EMBL" id="GG676994">
    <property type="protein sequence ID" value="EER11220.1"/>
    <property type="molecule type" value="Genomic_DNA"/>
</dbReference>
<dbReference type="Pfam" id="PF24681">
    <property type="entry name" value="Kelch_KLHDC2_KLHL20_DRC7"/>
    <property type="match status" value="2"/>
</dbReference>
<dbReference type="Gene3D" id="1.10.472.130">
    <property type="match status" value="1"/>
</dbReference>
<dbReference type="Pfam" id="PF18198">
    <property type="entry name" value="AAA_lid_11"/>
    <property type="match status" value="1"/>
</dbReference>
<dbReference type="GO" id="GO:0005524">
    <property type="term" value="F:ATP binding"/>
    <property type="evidence" value="ECO:0007669"/>
    <property type="project" value="UniProtKB-KW"/>
</dbReference>
<dbReference type="SUPFAM" id="SSF81296">
    <property type="entry name" value="E set domains"/>
    <property type="match status" value="1"/>
</dbReference>
<dbReference type="FunFam" id="3.40.50.300:FF:000738">
    <property type="entry name" value="Dynein heavy chain axonemal"/>
    <property type="match status" value="1"/>
</dbReference>
<reference evidence="18 19" key="1">
    <citation type="submission" date="2008-07" db="EMBL/GenBank/DDBJ databases">
        <authorList>
            <person name="El-Sayed N."/>
            <person name="Caler E."/>
            <person name="Inman J."/>
            <person name="Amedeo P."/>
            <person name="Hass B."/>
            <person name="Wortman J."/>
        </authorList>
    </citation>
    <scope>NUCLEOTIDE SEQUENCE [LARGE SCALE GENOMIC DNA]</scope>
    <source>
        <strain evidence="19">ATCC 50983 / TXsc</strain>
    </source>
</reference>
<dbReference type="GO" id="GO:0005874">
    <property type="term" value="C:microtubule"/>
    <property type="evidence" value="ECO:0007669"/>
    <property type="project" value="UniProtKB-KW"/>
</dbReference>
<evidence type="ECO:0000256" key="6">
    <source>
        <dbReference type="ARBA" id="ARBA00022737"/>
    </source>
</evidence>
<evidence type="ECO:0000256" key="1">
    <source>
        <dbReference type="ARBA" id="ARBA00004430"/>
    </source>
</evidence>
<dbReference type="Gene3D" id="1.20.58.1120">
    <property type="match status" value="1"/>
</dbReference>
<dbReference type="GO" id="GO:0007018">
    <property type="term" value="P:microtubule-based movement"/>
    <property type="evidence" value="ECO:0007669"/>
    <property type="project" value="InterPro"/>
</dbReference>
<dbReference type="Gene3D" id="1.10.8.1220">
    <property type="match status" value="1"/>
</dbReference>
<dbReference type="GO" id="GO:0045505">
    <property type="term" value="F:dynein intermediate chain binding"/>
    <property type="evidence" value="ECO:0007669"/>
    <property type="project" value="InterPro"/>
</dbReference>
<dbReference type="PANTHER" id="PTHR45703">
    <property type="entry name" value="DYNEIN HEAVY CHAIN"/>
    <property type="match status" value="1"/>
</dbReference>
<dbReference type="Gene3D" id="1.20.920.30">
    <property type="match status" value="1"/>
</dbReference>
<keyword evidence="18" id="KW-0282">Flagellum</keyword>
<dbReference type="SMART" id="SM00382">
    <property type="entry name" value="AAA"/>
    <property type="match status" value="2"/>
</dbReference>
<keyword evidence="12" id="KW-0505">Motor protein</keyword>
<dbReference type="InterPro" id="IPR001298">
    <property type="entry name" value="Filamin/ABP280_rpt"/>
</dbReference>
<dbReference type="Pfam" id="PF18199">
    <property type="entry name" value="Dynein_C"/>
    <property type="match status" value="1"/>
</dbReference>
<feature type="domain" description="AAA+ ATPase" evidence="17">
    <location>
        <begin position="2094"/>
        <end position="2240"/>
    </location>
</feature>
<dbReference type="Proteomes" id="UP000007800">
    <property type="component" value="Unassembled WGS sequence"/>
</dbReference>
<dbReference type="InterPro" id="IPR043160">
    <property type="entry name" value="Dynein_C_barrel"/>
</dbReference>
<dbReference type="OMA" id="WAYLVND"/>
<dbReference type="Gene3D" id="3.10.490.20">
    <property type="match status" value="1"/>
</dbReference>
<dbReference type="InterPro" id="IPR042228">
    <property type="entry name" value="Dynein_linker_3"/>
</dbReference>
<dbReference type="InterPro" id="IPR041658">
    <property type="entry name" value="AAA_lid_11"/>
</dbReference>
<dbReference type="Pfam" id="PF12775">
    <property type="entry name" value="AAA_7"/>
    <property type="match status" value="1"/>
</dbReference>
<organism evidence="19">
    <name type="scientific">Perkinsus marinus (strain ATCC 50983 / TXsc)</name>
    <dbReference type="NCBI Taxonomy" id="423536"/>
    <lineage>
        <taxon>Eukaryota</taxon>
        <taxon>Sar</taxon>
        <taxon>Alveolata</taxon>
        <taxon>Perkinsozoa</taxon>
        <taxon>Perkinsea</taxon>
        <taxon>Perkinsida</taxon>
        <taxon>Perkinsidae</taxon>
        <taxon>Perkinsus</taxon>
    </lineage>
</organism>
<feature type="repeat" description="Filamin" evidence="15">
    <location>
        <begin position="599"/>
        <end position="704"/>
    </location>
</feature>
<evidence type="ECO:0000256" key="5">
    <source>
        <dbReference type="ARBA" id="ARBA00022701"/>
    </source>
</evidence>
<dbReference type="InterPro" id="IPR042222">
    <property type="entry name" value="Dynein_2_N"/>
</dbReference>
<dbReference type="FunFam" id="1.20.140.100:FF:000001">
    <property type="entry name" value="dynein heavy chain 17, axonemal"/>
    <property type="match status" value="1"/>
</dbReference>
<dbReference type="Pfam" id="PF00630">
    <property type="entry name" value="Filamin"/>
    <property type="match status" value="1"/>
</dbReference>